<keyword evidence="4" id="KW-0832">Ubl conjugation</keyword>
<keyword evidence="3" id="KW-0399">Innate immunity</keyword>
<feature type="compositionally biased region" description="Polar residues" evidence="6">
    <location>
        <begin position="335"/>
        <end position="344"/>
    </location>
</feature>
<dbReference type="Proteomes" id="UP000828390">
    <property type="component" value="Unassembled WGS sequence"/>
</dbReference>
<dbReference type="AlphaFoldDB" id="A0A9D3YZP9"/>
<name>A0A9D3YZP9_DREPO</name>
<protein>
    <recommendedName>
        <fullName evidence="7">Caspase recruitment domain-containing protein</fullName>
    </recommendedName>
</protein>
<dbReference type="GO" id="GO:0005737">
    <property type="term" value="C:cytoplasm"/>
    <property type="evidence" value="ECO:0007669"/>
    <property type="project" value="UniProtKB-ARBA"/>
</dbReference>
<evidence type="ECO:0000313" key="9">
    <source>
        <dbReference type="Proteomes" id="UP000828390"/>
    </source>
</evidence>
<comment type="caution">
    <text evidence="8">The sequence shown here is derived from an EMBL/GenBank/DDBJ whole genome shotgun (WGS) entry which is preliminary data.</text>
</comment>
<sequence length="667" mass="74345">MNESDRKLFQAIYLRFVERVDPSEMLGYITCLPEHTRDIIRNSQTCYNGSRNLAAQKLFEALKCRPDGLQNAASALRQCKCEDLANELQHAPGQHNRVNPGWSHRAQEPMAANLPPVGANYSNVLGNYHAIQMADASTIQQNQASFRPNETDRNEAPYGSNRYPNSYASPGYQNQTPRELYVPGRDTVPNSQYNGMSASYPGASNVGLPRPTWSMSQGPQQGLYSLQQQPVYQHQSFRVEYDRSSPSAHSAPAMSEFPNNLQGNQAAQNVGDKEPSMESFKMYRSQSTGTVIEEKNDLNRAMSFTELLNTAISDTDNEDSDSDFTEKKNIEQEENNSSLPESNASKIINNQENAEFRQTLTNNEVGIEKQESLRNTEGSFEYVPGKPQATGFDSSETTLKHFDNPKGSVTFMDNNPTRAGFDSSEVTRKSPITDDEHKDSSNVDSTIQLSLRSEAVKNKFETEITQEHVENIRECFSDVYSQTASLLPSAPEVSTESTANVEATQQRIDHSLEDARIPEMRILRDDAELKSIMKKGGKANAFGIPSYRKDCKTEDWASFTSDSEESGSAVNSDEEIISADGIPTTGYTARAKINGMNEYFEQLNDHPKDLTKDQTKNNNVQKSITAMRPEVAENVNADNLTDERLTPWLSFGSSLASLIYKGLHPDV</sequence>
<proteinExistence type="predicted"/>
<evidence type="ECO:0000256" key="3">
    <source>
        <dbReference type="ARBA" id="ARBA00022588"/>
    </source>
</evidence>
<evidence type="ECO:0000256" key="6">
    <source>
        <dbReference type="SAM" id="MobiDB-lite"/>
    </source>
</evidence>
<feature type="region of interest" description="Disordered" evidence="6">
    <location>
        <begin position="404"/>
        <end position="444"/>
    </location>
</feature>
<keyword evidence="2" id="KW-0597">Phosphoprotein</keyword>
<evidence type="ECO:0000256" key="5">
    <source>
        <dbReference type="ARBA" id="ARBA00022859"/>
    </source>
</evidence>
<evidence type="ECO:0000256" key="4">
    <source>
        <dbReference type="ARBA" id="ARBA00022843"/>
    </source>
</evidence>
<reference evidence="8" key="1">
    <citation type="journal article" date="2019" name="bioRxiv">
        <title>The Genome of the Zebra Mussel, Dreissena polymorpha: A Resource for Invasive Species Research.</title>
        <authorList>
            <person name="McCartney M.A."/>
            <person name="Auch B."/>
            <person name="Kono T."/>
            <person name="Mallez S."/>
            <person name="Zhang Y."/>
            <person name="Obille A."/>
            <person name="Becker A."/>
            <person name="Abrahante J.E."/>
            <person name="Garbe J."/>
            <person name="Badalamenti J.P."/>
            <person name="Herman A."/>
            <person name="Mangelson H."/>
            <person name="Liachko I."/>
            <person name="Sullivan S."/>
            <person name="Sone E.D."/>
            <person name="Koren S."/>
            <person name="Silverstein K.A.T."/>
            <person name="Beckman K.B."/>
            <person name="Gohl D.M."/>
        </authorList>
    </citation>
    <scope>NUCLEOTIDE SEQUENCE</scope>
    <source>
        <strain evidence="8">Duluth1</strain>
        <tissue evidence="8">Whole animal</tissue>
    </source>
</reference>
<feature type="compositionally biased region" description="Basic and acidic residues" evidence="6">
    <location>
        <begin position="425"/>
        <end position="441"/>
    </location>
</feature>
<evidence type="ECO:0000256" key="1">
    <source>
        <dbReference type="ARBA" id="ARBA00022499"/>
    </source>
</evidence>
<feature type="region of interest" description="Disordered" evidence="6">
    <location>
        <begin position="144"/>
        <end position="173"/>
    </location>
</feature>
<gene>
    <name evidence="8" type="ORF">DPMN_067123</name>
</gene>
<reference evidence="8" key="2">
    <citation type="submission" date="2020-11" db="EMBL/GenBank/DDBJ databases">
        <authorList>
            <person name="McCartney M.A."/>
            <person name="Auch B."/>
            <person name="Kono T."/>
            <person name="Mallez S."/>
            <person name="Becker A."/>
            <person name="Gohl D.M."/>
            <person name="Silverstein K.A.T."/>
            <person name="Koren S."/>
            <person name="Bechman K.B."/>
            <person name="Herman A."/>
            <person name="Abrahante J.E."/>
            <person name="Garbe J."/>
        </authorList>
    </citation>
    <scope>NUCLEOTIDE SEQUENCE</scope>
    <source>
        <strain evidence="8">Duluth1</strain>
        <tissue evidence="8">Whole animal</tissue>
    </source>
</reference>
<evidence type="ECO:0000313" key="8">
    <source>
        <dbReference type="EMBL" id="KAH3707712.1"/>
    </source>
</evidence>
<evidence type="ECO:0000259" key="7">
    <source>
        <dbReference type="Pfam" id="PF16739"/>
    </source>
</evidence>
<dbReference type="Pfam" id="PF16739">
    <property type="entry name" value="CARD_2"/>
    <property type="match status" value="1"/>
</dbReference>
<evidence type="ECO:0000256" key="2">
    <source>
        <dbReference type="ARBA" id="ARBA00022553"/>
    </source>
</evidence>
<dbReference type="InterPro" id="IPR031964">
    <property type="entry name" value="CARD_dom"/>
</dbReference>
<feature type="compositionally biased region" description="Polar residues" evidence="6">
    <location>
        <begin position="162"/>
        <end position="173"/>
    </location>
</feature>
<dbReference type="Gene3D" id="1.10.533.10">
    <property type="entry name" value="Death Domain, Fas"/>
    <property type="match status" value="1"/>
</dbReference>
<keyword evidence="9" id="KW-1185">Reference proteome</keyword>
<accession>A0A9D3YZP9</accession>
<feature type="domain" description="Caspase recruitment" evidence="7">
    <location>
        <begin position="1"/>
        <end position="90"/>
    </location>
</feature>
<keyword evidence="5" id="KW-0391">Immunity</keyword>
<keyword evidence="1" id="KW-1017">Isopeptide bond</keyword>
<dbReference type="GO" id="GO:0045087">
    <property type="term" value="P:innate immune response"/>
    <property type="evidence" value="ECO:0007669"/>
    <property type="project" value="UniProtKB-KW"/>
</dbReference>
<feature type="region of interest" description="Disordered" evidence="6">
    <location>
        <begin position="312"/>
        <end position="344"/>
    </location>
</feature>
<dbReference type="InterPro" id="IPR011029">
    <property type="entry name" value="DEATH-like_dom_sf"/>
</dbReference>
<dbReference type="EMBL" id="JAIWYP010000014">
    <property type="protein sequence ID" value="KAH3707712.1"/>
    <property type="molecule type" value="Genomic_DNA"/>
</dbReference>
<organism evidence="8 9">
    <name type="scientific">Dreissena polymorpha</name>
    <name type="common">Zebra mussel</name>
    <name type="synonym">Mytilus polymorpha</name>
    <dbReference type="NCBI Taxonomy" id="45954"/>
    <lineage>
        <taxon>Eukaryota</taxon>
        <taxon>Metazoa</taxon>
        <taxon>Spiralia</taxon>
        <taxon>Lophotrochozoa</taxon>
        <taxon>Mollusca</taxon>
        <taxon>Bivalvia</taxon>
        <taxon>Autobranchia</taxon>
        <taxon>Heteroconchia</taxon>
        <taxon>Euheterodonta</taxon>
        <taxon>Imparidentia</taxon>
        <taxon>Neoheterodontei</taxon>
        <taxon>Myida</taxon>
        <taxon>Dreissenoidea</taxon>
        <taxon>Dreissenidae</taxon>
        <taxon>Dreissena</taxon>
    </lineage>
</organism>